<proteinExistence type="predicted"/>
<accession>A0A0D0A9F5</accession>
<evidence type="ECO:0000313" key="2">
    <source>
        <dbReference type="Proteomes" id="UP000054485"/>
    </source>
</evidence>
<dbReference type="EMBL" id="KN835703">
    <property type="protein sequence ID" value="KIK34789.1"/>
    <property type="molecule type" value="Genomic_DNA"/>
</dbReference>
<protein>
    <submittedName>
        <fullName evidence="1">Uncharacterized protein</fullName>
    </submittedName>
</protein>
<dbReference type="Proteomes" id="UP000054485">
    <property type="component" value="Unassembled WGS sequence"/>
</dbReference>
<dbReference type="HOGENOM" id="CLU_980645_0_0_1"/>
<name>A0A0D0A9F5_9AGAM</name>
<keyword evidence="2" id="KW-1185">Reference proteome</keyword>
<reference evidence="1 2" key="1">
    <citation type="submission" date="2014-04" db="EMBL/GenBank/DDBJ databases">
        <authorList>
            <consortium name="DOE Joint Genome Institute"/>
            <person name="Kuo A."/>
            <person name="Ruytinx J."/>
            <person name="Rineau F."/>
            <person name="Colpaert J."/>
            <person name="Kohler A."/>
            <person name="Nagy L.G."/>
            <person name="Floudas D."/>
            <person name="Copeland A."/>
            <person name="Barry K.W."/>
            <person name="Cichocki N."/>
            <person name="Veneault-Fourrey C."/>
            <person name="LaButti K."/>
            <person name="Lindquist E.A."/>
            <person name="Lipzen A."/>
            <person name="Lundell T."/>
            <person name="Morin E."/>
            <person name="Murat C."/>
            <person name="Sun H."/>
            <person name="Tunlid A."/>
            <person name="Henrissat B."/>
            <person name="Grigoriev I.V."/>
            <person name="Hibbett D.S."/>
            <person name="Martin F."/>
            <person name="Nordberg H.P."/>
            <person name="Cantor M.N."/>
            <person name="Hua S.X."/>
        </authorList>
    </citation>
    <scope>NUCLEOTIDE SEQUENCE [LARGE SCALE GENOMIC DNA]</scope>
    <source>
        <strain evidence="1 2">UH-Slu-Lm8-n1</strain>
    </source>
</reference>
<evidence type="ECO:0000313" key="1">
    <source>
        <dbReference type="EMBL" id="KIK34789.1"/>
    </source>
</evidence>
<reference evidence="2" key="2">
    <citation type="submission" date="2015-01" db="EMBL/GenBank/DDBJ databases">
        <title>Evolutionary Origins and Diversification of the Mycorrhizal Mutualists.</title>
        <authorList>
            <consortium name="DOE Joint Genome Institute"/>
            <consortium name="Mycorrhizal Genomics Consortium"/>
            <person name="Kohler A."/>
            <person name="Kuo A."/>
            <person name="Nagy L.G."/>
            <person name="Floudas D."/>
            <person name="Copeland A."/>
            <person name="Barry K.W."/>
            <person name="Cichocki N."/>
            <person name="Veneault-Fourrey C."/>
            <person name="LaButti K."/>
            <person name="Lindquist E.A."/>
            <person name="Lipzen A."/>
            <person name="Lundell T."/>
            <person name="Morin E."/>
            <person name="Murat C."/>
            <person name="Riley R."/>
            <person name="Ohm R."/>
            <person name="Sun H."/>
            <person name="Tunlid A."/>
            <person name="Henrissat B."/>
            <person name="Grigoriev I.V."/>
            <person name="Hibbett D.S."/>
            <person name="Martin F."/>
        </authorList>
    </citation>
    <scope>NUCLEOTIDE SEQUENCE [LARGE SCALE GENOMIC DNA]</scope>
    <source>
        <strain evidence="2">UH-Slu-Lm8-n1</strain>
    </source>
</reference>
<gene>
    <name evidence="1" type="ORF">CY34DRAFT_812686</name>
</gene>
<dbReference type="OrthoDB" id="2647642at2759"/>
<sequence>MQYDFWKLDSDLYAHVKACGHPQGTPHEPLQNCMHPVHRNFSSNATAPIAPQHRTQSRTSYCASASCDIHFEDSLSSSVSSLSSSRKAVAQHYTQRVAGQSMSYGSTDSPNYLYTVDPQLPSTMPHTTGKFPAALSHVHQRDIPNEQEPSFNDFDVSESPIQCRWSDSQGQCSFTADTVTTVMKHISSHHLREYQDPNCQVQCRCRGCLLRRTIRRDTILRHIREIHYGDKFRRKHSA</sequence>
<dbReference type="InParanoid" id="A0A0D0A9F5"/>
<dbReference type="AlphaFoldDB" id="A0A0D0A9F5"/>
<organism evidence="1 2">
    <name type="scientific">Suillus luteus UH-Slu-Lm8-n1</name>
    <dbReference type="NCBI Taxonomy" id="930992"/>
    <lineage>
        <taxon>Eukaryota</taxon>
        <taxon>Fungi</taxon>
        <taxon>Dikarya</taxon>
        <taxon>Basidiomycota</taxon>
        <taxon>Agaricomycotina</taxon>
        <taxon>Agaricomycetes</taxon>
        <taxon>Agaricomycetidae</taxon>
        <taxon>Boletales</taxon>
        <taxon>Suillineae</taxon>
        <taxon>Suillaceae</taxon>
        <taxon>Suillus</taxon>
    </lineage>
</organism>